<evidence type="ECO:0000256" key="1">
    <source>
        <dbReference type="ARBA" id="ARBA00006383"/>
    </source>
</evidence>
<keyword evidence="2 4" id="KW-0808">Transferase</keyword>
<keyword evidence="3" id="KW-0012">Acyltransferase</keyword>
<name>A0A1I6LUQ0_9EURY</name>
<sequence length="273" mass="29363">MSEADAIDRADEPVTVSSLVADLRDLGVEAGDTLLVHSSTSALGWVSGGPLAVIDAFQEVLTDAGTLVMPTHTTQYTDPADWEAPPVPDDWVDSIRESRPPYRPEVTPTRGMGAIPECFRNYPDVVRSCHPQYSFAAWGGAADAVVTDHGLDDPLGENSPLARVYDRDGDVLLLGVGHDSNTSFHLSEHRADFQKERTVSTAPILEDGHRVDVEISDLETSTADFDALGSAFEREVGLVSGAVGAATARLASQRALVDFAVEWFEAHRRPDGP</sequence>
<dbReference type="GO" id="GO:0008080">
    <property type="term" value="F:N-acetyltransferase activity"/>
    <property type="evidence" value="ECO:0007669"/>
    <property type="project" value="InterPro"/>
</dbReference>
<dbReference type="AlphaFoldDB" id="A0A1I6LUQ0"/>
<comment type="similarity">
    <text evidence="1">Belongs to the antibiotic N-acetyltransferase family.</text>
</comment>
<dbReference type="InterPro" id="IPR028345">
    <property type="entry name" value="Antibiotic_NAT-like"/>
</dbReference>
<dbReference type="GO" id="GO:0046677">
    <property type="term" value="P:response to antibiotic"/>
    <property type="evidence" value="ECO:0007669"/>
    <property type="project" value="InterPro"/>
</dbReference>
<evidence type="ECO:0000313" key="4">
    <source>
        <dbReference type="EMBL" id="SFS07155.1"/>
    </source>
</evidence>
<evidence type="ECO:0000256" key="3">
    <source>
        <dbReference type="ARBA" id="ARBA00023315"/>
    </source>
</evidence>
<proteinExistence type="inferred from homology"/>
<dbReference type="EMBL" id="FOZK01000003">
    <property type="protein sequence ID" value="SFS07155.1"/>
    <property type="molecule type" value="Genomic_DNA"/>
</dbReference>
<gene>
    <name evidence="4" type="ORF">SAMN05216559_3163</name>
</gene>
<reference evidence="4 5" key="1">
    <citation type="submission" date="2016-10" db="EMBL/GenBank/DDBJ databases">
        <authorList>
            <person name="de Groot N.N."/>
        </authorList>
    </citation>
    <scope>NUCLEOTIDE SEQUENCE [LARGE SCALE GENOMIC DNA]</scope>
    <source>
        <strain evidence="4 5">CGMCC 1.10457</strain>
    </source>
</reference>
<dbReference type="RefSeq" id="WP_089817500.1">
    <property type="nucleotide sequence ID" value="NZ_FOZK01000003.1"/>
</dbReference>
<evidence type="ECO:0000256" key="2">
    <source>
        <dbReference type="ARBA" id="ARBA00022679"/>
    </source>
</evidence>
<dbReference type="Proteomes" id="UP000199062">
    <property type="component" value="Unassembled WGS sequence"/>
</dbReference>
<dbReference type="InterPro" id="IPR003679">
    <property type="entry name" value="Amioglycoside_AcTrfase"/>
</dbReference>
<protein>
    <submittedName>
        <fullName evidence="4">Aminoglycoside 3-N-acetyltransferase</fullName>
    </submittedName>
</protein>
<accession>A0A1I6LUQ0</accession>
<keyword evidence="5" id="KW-1185">Reference proteome</keyword>
<evidence type="ECO:0000313" key="5">
    <source>
        <dbReference type="Proteomes" id="UP000199062"/>
    </source>
</evidence>
<dbReference type="Pfam" id="PF02522">
    <property type="entry name" value="Antibiotic_NAT"/>
    <property type="match status" value="1"/>
</dbReference>
<dbReference type="PANTHER" id="PTHR11104:SF0">
    <property type="entry name" value="SPBETA PROPHAGE-DERIVED AMINOGLYCOSIDE N(3')-ACETYLTRANSFERASE-LIKE PROTEIN YOKD"/>
    <property type="match status" value="1"/>
</dbReference>
<dbReference type="SUPFAM" id="SSF110710">
    <property type="entry name" value="TTHA0583/YokD-like"/>
    <property type="match status" value="1"/>
</dbReference>
<dbReference type="STRING" id="767519.SAMN05216559_3163"/>
<organism evidence="4 5">
    <name type="scientific">Halomicrobium zhouii</name>
    <dbReference type="NCBI Taxonomy" id="767519"/>
    <lineage>
        <taxon>Archaea</taxon>
        <taxon>Methanobacteriati</taxon>
        <taxon>Methanobacteriota</taxon>
        <taxon>Stenosarchaea group</taxon>
        <taxon>Halobacteria</taxon>
        <taxon>Halobacteriales</taxon>
        <taxon>Haloarculaceae</taxon>
        <taxon>Halomicrobium</taxon>
    </lineage>
</organism>
<dbReference type="OrthoDB" id="312635at2157"/>
<dbReference type="PANTHER" id="PTHR11104">
    <property type="entry name" value="AMINOGLYCOSIDE N3-ACETYLTRANSFERASE"/>
    <property type="match status" value="1"/>
</dbReference>